<dbReference type="EMBL" id="HG792018">
    <property type="protein sequence ID" value="CDM35138.1"/>
    <property type="molecule type" value="Genomic_DNA"/>
</dbReference>
<sequence length="259" mass="28738">MSRTRSEIQFIHSSKPGVPEVASAEMRRRVHSHAARSAHAKTRRQRVIEYHAIKTISGSEDESLPFSTAAAEIAISVITSPLGFLGSHRRDPFASFARSLNSNEDFLLDYYMANVVPCSTSQRSQISHPESCTQHLNKHFVQLAATNASSLNGLFLVSCRHLSQYLPHNGPYFVQLALQYKIACVRSLREAISSSEIHSPISDSTLALPLFLAHDEILVGDGPSTKIHVQGAIQMARHNRALDKTDCSAFPYDLIQRDM</sequence>
<dbReference type="PANTHER" id="PTHR37540:SF10">
    <property type="entry name" value="SIGMA-70 REGION 2 FAMILY PROTEIN"/>
    <property type="match status" value="1"/>
</dbReference>
<dbReference type="AlphaFoldDB" id="W6QEH6"/>
<reference evidence="1" key="1">
    <citation type="journal article" date="2014" name="Nat. Commun.">
        <title>Multiple recent horizontal transfers of a large genomic region in cheese making fungi.</title>
        <authorList>
            <person name="Cheeseman K."/>
            <person name="Ropars J."/>
            <person name="Renault P."/>
            <person name="Dupont J."/>
            <person name="Gouzy J."/>
            <person name="Branca A."/>
            <person name="Abraham A.L."/>
            <person name="Ceppi M."/>
            <person name="Conseiller E."/>
            <person name="Debuchy R."/>
            <person name="Malagnac F."/>
            <person name="Goarin A."/>
            <person name="Silar P."/>
            <person name="Lacoste S."/>
            <person name="Sallet E."/>
            <person name="Bensimon A."/>
            <person name="Giraud T."/>
            <person name="Brygoo Y."/>
        </authorList>
    </citation>
    <scope>NUCLEOTIDE SEQUENCE [LARGE SCALE GENOMIC DNA]</scope>
    <source>
        <strain evidence="1">FM164</strain>
    </source>
</reference>
<evidence type="ECO:0000313" key="1">
    <source>
        <dbReference type="EMBL" id="CDM35138.1"/>
    </source>
</evidence>
<dbReference type="InterPro" id="IPR021858">
    <property type="entry name" value="Fun_TF"/>
</dbReference>
<proteinExistence type="predicted"/>
<protein>
    <submittedName>
        <fullName evidence="1">Uncharacterized protein</fullName>
    </submittedName>
</protein>
<name>W6QEH6_PENRF</name>
<evidence type="ECO:0000313" key="2">
    <source>
        <dbReference type="Proteomes" id="UP000030686"/>
    </source>
</evidence>
<gene>
    <name evidence="1" type="ORF">PROQFM164_S04g000019</name>
</gene>
<keyword evidence="2" id="KW-1185">Reference proteome</keyword>
<organism evidence="1 2">
    <name type="scientific">Penicillium roqueforti (strain FM164)</name>
    <dbReference type="NCBI Taxonomy" id="1365484"/>
    <lineage>
        <taxon>Eukaryota</taxon>
        <taxon>Fungi</taxon>
        <taxon>Dikarya</taxon>
        <taxon>Ascomycota</taxon>
        <taxon>Pezizomycotina</taxon>
        <taxon>Eurotiomycetes</taxon>
        <taxon>Eurotiomycetidae</taxon>
        <taxon>Eurotiales</taxon>
        <taxon>Aspergillaceae</taxon>
        <taxon>Penicillium</taxon>
    </lineage>
</organism>
<dbReference type="PANTHER" id="PTHR37540">
    <property type="entry name" value="TRANSCRIPTION FACTOR (ACR-2), PUTATIVE-RELATED-RELATED"/>
    <property type="match status" value="1"/>
</dbReference>
<dbReference type="Proteomes" id="UP000030686">
    <property type="component" value="Unassembled WGS sequence"/>
</dbReference>
<dbReference type="OrthoDB" id="5620at2759"/>
<accession>W6QEH6</accession>
<dbReference type="STRING" id="1365484.W6QEH6"/>
<dbReference type="OMA" id="RTIQYQA"/>
<dbReference type="Pfam" id="PF11951">
    <property type="entry name" value="Fungal_trans_2"/>
    <property type="match status" value="1"/>
</dbReference>